<name>A0ABU9UE50_9SPIR</name>
<dbReference type="Proteomes" id="UP001466331">
    <property type="component" value="Unassembled WGS sequence"/>
</dbReference>
<feature type="compositionally biased region" description="Basic residues" evidence="4">
    <location>
        <begin position="1"/>
        <end position="13"/>
    </location>
</feature>
<dbReference type="InterPro" id="IPR031414">
    <property type="entry name" value="Ribosomal_bTHX"/>
</dbReference>
<keyword evidence="2 5" id="KW-0689">Ribosomal protein</keyword>
<evidence type="ECO:0000313" key="6">
    <source>
        <dbReference type="Proteomes" id="UP001466331"/>
    </source>
</evidence>
<evidence type="ECO:0000256" key="2">
    <source>
        <dbReference type="ARBA" id="ARBA00022980"/>
    </source>
</evidence>
<evidence type="ECO:0000313" key="5">
    <source>
        <dbReference type="EMBL" id="MEM5948953.1"/>
    </source>
</evidence>
<dbReference type="RefSeq" id="WP_420070406.1">
    <property type="nucleotide sequence ID" value="NZ_JBCHKQ010000009.1"/>
</dbReference>
<evidence type="ECO:0000256" key="1">
    <source>
        <dbReference type="ARBA" id="ARBA00010834"/>
    </source>
</evidence>
<dbReference type="EMBL" id="JBCHKQ010000009">
    <property type="protein sequence ID" value="MEM5948953.1"/>
    <property type="molecule type" value="Genomic_DNA"/>
</dbReference>
<dbReference type="InterPro" id="IPR030826">
    <property type="entry name" value="Ribosomal_bTHX/bTHXc/bTHXm"/>
</dbReference>
<feature type="compositionally biased region" description="Basic residues" evidence="4">
    <location>
        <begin position="21"/>
        <end position="31"/>
    </location>
</feature>
<dbReference type="GO" id="GO:0005840">
    <property type="term" value="C:ribosome"/>
    <property type="evidence" value="ECO:0007669"/>
    <property type="project" value="UniProtKB-KW"/>
</dbReference>
<reference evidence="5 6" key="1">
    <citation type="submission" date="2024-03" db="EMBL/GenBank/DDBJ databases">
        <title>Ignisphaera cupida sp. nov., a hyperthermophilic hydrolytic archaeon from a hot spring of Kamchatka, and proposal of Ignisphaeraceae fam. nov.</title>
        <authorList>
            <person name="Podosokorskaya O.A."/>
            <person name="Elcheninov A.G."/>
            <person name="Maltseva A.I."/>
            <person name="Zayulina K.S."/>
            <person name="Novikov A."/>
            <person name="Merkel A.Y."/>
        </authorList>
    </citation>
    <scope>NUCLEOTIDE SEQUENCE [LARGE SCALE GENOMIC DNA]</scope>
    <source>
        <strain evidence="5 6">38H-sp</strain>
    </source>
</reference>
<dbReference type="NCBIfam" id="TIGR04560">
    <property type="entry name" value="ribo_THX"/>
    <property type="match status" value="1"/>
</dbReference>
<keyword evidence="3" id="KW-0687">Ribonucleoprotein</keyword>
<protein>
    <submittedName>
        <fullName evidence="5">30S ribosomal protein THX</fullName>
    </submittedName>
</protein>
<gene>
    <name evidence="5" type="ORF">WKV44_10420</name>
</gene>
<evidence type="ECO:0000256" key="4">
    <source>
        <dbReference type="SAM" id="MobiDB-lite"/>
    </source>
</evidence>
<dbReference type="Pfam" id="PF17070">
    <property type="entry name" value="Thx"/>
    <property type="match status" value="1"/>
</dbReference>
<organism evidence="5 6">
    <name type="scientific">Rarispira pelagica</name>
    <dbReference type="NCBI Taxonomy" id="3141764"/>
    <lineage>
        <taxon>Bacteria</taxon>
        <taxon>Pseudomonadati</taxon>
        <taxon>Spirochaetota</taxon>
        <taxon>Spirochaetia</taxon>
        <taxon>Winmispirales</taxon>
        <taxon>Winmispiraceae</taxon>
        <taxon>Rarispira</taxon>
    </lineage>
</organism>
<accession>A0ABU9UE50</accession>
<feature type="region of interest" description="Disordered" evidence="4">
    <location>
        <begin position="1"/>
        <end position="31"/>
    </location>
</feature>
<evidence type="ECO:0000256" key="3">
    <source>
        <dbReference type="ARBA" id="ARBA00023274"/>
    </source>
</evidence>
<proteinExistence type="inferred from homology"/>
<comment type="similarity">
    <text evidence="1">Belongs to the bacterial ribosomal protein bTHX family.</text>
</comment>
<sequence>MGKGDKRSRRGKIWRSTYGKSRPKKNKKKNK</sequence>
<keyword evidence="6" id="KW-1185">Reference proteome</keyword>
<comment type="caution">
    <text evidence="5">The sequence shown here is derived from an EMBL/GenBank/DDBJ whole genome shotgun (WGS) entry which is preliminary data.</text>
</comment>